<dbReference type="PANTHER" id="PTHR42085:SF1">
    <property type="entry name" value="F-BOX DOMAIN-CONTAINING PROTEIN"/>
    <property type="match status" value="1"/>
</dbReference>
<dbReference type="PANTHER" id="PTHR42085">
    <property type="entry name" value="F-BOX DOMAIN-CONTAINING PROTEIN"/>
    <property type="match status" value="1"/>
</dbReference>
<evidence type="ECO:0000313" key="4">
    <source>
        <dbReference type="Proteomes" id="UP000799424"/>
    </source>
</evidence>
<accession>A0A6A6ZV83</accession>
<dbReference type="Proteomes" id="UP000799424">
    <property type="component" value="Unassembled WGS sequence"/>
</dbReference>
<dbReference type="Pfam" id="PF13013">
    <property type="entry name" value="F-box-like_2"/>
    <property type="match status" value="1"/>
</dbReference>
<evidence type="ECO:0000256" key="1">
    <source>
        <dbReference type="SAM" id="MobiDB-lite"/>
    </source>
</evidence>
<evidence type="ECO:0000259" key="2">
    <source>
        <dbReference type="Pfam" id="PF13013"/>
    </source>
</evidence>
<proteinExistence type="predicted"/>
<feature type="region of interest" description="Disordered" evidence="1">
    <location>
        <begin position="15"/>
        <end position="36"/>
    </location>
</feature>
<name>A0A6A6ZV83_9PLEO</name>
<gene>
    <name evidence="3" type="ORF">CC86DRAFT_354162</name>
</gene>
<organism evidence="3 4">
    <name type="scientific">Ophiobolus disseminans</name>
    <dbReference type="NCBI Taxonomy" id="1469910"/>
    <lineage>
        <taxon>Eukaryota</taxon>
        <taxon>Fungi</taxon>
        <taxon>Dikarya</taxon>
        <taxon>Ascomycota</taxon>
        <taxon>Pezizomycotina</taxon>
        <taxon>Dothideomycetes</taxon>
        <taxon>Pleosporomycetidae</taxon>
        <taxon>Pleosporales</taxon>
        <taxon>Pleosporineae</taxon>
        <taxon>Phaeosphaeriaceae</taxon>
        <taxon>Ophiobolus</taxon>
    </lineage>
</organism>
<dbReference type="EMBL" id="MU006230">
    <property type="protein sequence ID" value="KAF2824257.1"/>
    <property type="molecule type" value="Genomic_DNA"/>
</dbReference>
<dbReference type="InterPro" id="IPR001810">
    <property type="entry name" value="F-box_dom"/>
</dbReference>
<feature type="region of interest" description="Disordered" evidence="1">
    <location>
        <begin position="97"/>
        <end position="122"/>
    </location>
</feature>
<dbReference type="InterPro" id="IPR038883">
    <property type="entry name" value="AN11006-like"/>
</dbReference>
<dbReference type="OrthoDB" id="3801343at2759"/>
<evidence type="ECO:0000313" key="3">
    <source>
        <dbReference type="EMBL" id="KAF2824257.1"/>
    </source>
</evidence>
<dbReference type="AlphaFoldDB" id="A0A6A6ZV83"/>
<feature type="compositionally biased region" description="Polar residues" evidence="1">
    <location>
        <begin position="107"/>
        <end position="117"/>
    </location>
</feature>
<feature type="domain" description="F-box" evidence="2">
    <location>
        <begin position="56"/>
        <end position="142"/>
    </location>
</feature>
<keyword evidence="4" id="KW-1185">Reference proteome</keyword>
<feature type="compositionally biased region" description="Polar residues" evidence="1">
    <location>
        <begin position="17"/>
        <end position="30"/>
    </location>
</feature>
<protein>
    <recommendedName>
        <fullName evidence="2">F-box domain-containing protein</fullName>
    </recommendedName>
</protein>
<sequence>MVRKGDIRTIEAVGNKSMGTKRTVDNGQVRSSRKRQKTLQQILPELKPQTEQVQHETQTQDQVFRFMDLPGELRNRVYEYATEYTIRCFPPIFPKEKPTLRRSRSSGSPPLANNSSKDSPRPIPYIGLTQSCSLLRSEFRPDWLCAHKIPLCAIDGYLKVFFPRPDPRASPEARKRFQTQFHPSGSLRVWVRKSEMSNVDITKVMKHVSRFPNYSFFFASYVDIRPSLLAAVEALVKNKNPTWTKWIKNNTISQIRLMIGGPAGNTLPYIRVVIKERHAPQWMRALPPTGVPPVNTAPFAEKLGLSEVQKVWSIVFGVDYS</sequence>
<reference evidence="3" key="1">
    <citation type="journal article" date="2020" name="Stud. Mycol.">
        <title>101 Dothideomycetes genomes: a test case for predicting lifestyles and emergence of pathogens.</title>
        <authorList>
            <person name="Haridas S."/>
            <person name="Albert R."/>
            <person name="Binder M."/>
            <person name="Bloem J."/>
            <person name="Labutti K."/>
            <person name="Salamov A."/>
            <person name="Andreopoulos B."/>
            <person name="Baker S."/>
            <person name="Barry K."/>
            <person name="Bills G."/>
            <person name="Bluhm B."/>
            <person name="Cannon C."/>
            <person name="Castanera R."/>
            <person name="Culley D."/>
            <person name="Daum C."/>
            <person name="Ezra D."/>
            <person name="Gonzalez J."/>
            <person name="Henrissat B."/>
            <person name="Kuo A."/>
            <person name="Liang C."/>
            <person name="Lipzen A."/>
            <person name="Lutzoni F."/>
            <person name="Magnuson J."/>
            <person name="Mondo S."/>
            <person name="Nolan M."/>
            <person name="Ohm R."/>
            <person name="Pangilinan J."/>
            <person name="Park H.-J."/>
            <person name="Ramirez L."/>
            <person name="Alfaro M."/>
            <person name="Sun H."/>
            <person name="Tritt A."/>
            <person name="Yoshinaga Y."/>
            <person name="Zwiers L.-H."/>
            <person name="Turgeon B."/>
            <person name="Goodwin S."/>
            <person name="Spatafora J."/>
            <person name="Crous P."/>
            <person name="Grigoriev I."/>
        </authorList>
    </citation>
    <scope>NUCLEOTIDE SEQUENCE</scope>
    <source>
        <strain evidence="3">CBS 113818</strain>
    </source>
</reference>